<dbReference type="Gene3D" id="1.10.260.40">
    <property type="entry name" value="lambda repressor-like DNA-binding domains"/>
    <property type="match status" value="1"/>
</dbReference>
<feature type="compositionally biased region" description="Acidic residues" evidence="1">
    <location>
        <begin position="161"/>
        <end position="184"/>
    </location>
</feature>
<evidence type="ECO:0000313" key="3">
    <source>
        <dbReference type="Proteomes" id="UP000094053"/>
    </source>
</evidence>
<protein>
    <submittedName>
        <fullName evidence="2">Forkhead-associated protein</fullName>
    </submittedName>
</protein>
<dbReference type="Proteomes" id="UP000094053">
    <property type="component" value="Unassembled WGS sequence"/>
</dbReference>
<comment type="caution">
    <text evidence="2">The sequence shown here is derived from an EMBL/GenBank/DDBJ whole genome shotgun (WGS) entry which is preliminary data.</text>
</comment>
<dbReference type="GO" id="GO:0003677">
    <property type="term" value="F:DNA binding"/>
    <property type="evidence" value="ECO:0007669"/>
    <property type="project" value="InterPro"/>
</dbReference>
<sequence>MEAPPEGESSVIVSLSEAAMHMYTAAIDALPAPDDDTFHQRADIVLSGLRKLRGGLTEAAGRSRSTASVIVALSDVRRRYDTLMARAAAAPGAGLGQQLYAARVSARLSAQEVANGAGLRPDLIDDLEAGEIPTEDEAAKVRGLITALGGVPTVAHAEVPDGPEDPQEGAEEIDPEVLLDDDVVESVSSEG</sequence>
<evidence type="ECO:0000313" key="2">
    <source>
        <dbReference type="EMBL" id="ODQ89645.1"/>
    </source>
</evidence>
<feature type="region of interest" description="Disordered" evidence="1">
    <location>
        <begin position="154"/>
        <end position="191"/>
    </location>
</feature>
<dbReference type="EMBL" id="MIHA01000009">
    <property type="protein sequence ID" value="ODQ89645.1"/>
    <property type="molecule type" value="Genomic_DNA"/>
</dbReference>
<gene>
    <name evidence="2" type="ORF">BHQ18_14665</name>
</gene>
<keyword evidence="3" id="KW-1185">Reference proteome</keyword>
<reference evidence="3" key="1">
    <citation type="submission" date="2016-09" db="EMBL/GenBank/DDBJ databases">
        <authorList>
            <person name="Greninger A.L."/>
            <person name="Jerome K.R."/>
            <person name="Mcnair B."/>
            <person name="Wallis C."/>
            <person name="Fang F."/>
        </authorList>
    </citation>
    <scope>NUCLEOTIDE SEQUENCE [LARGE SCALE GENOMIC DNA]</scope>
    <source>
        <strain evidence="3">M6</strain>
    </source>
</reference>
<accession>A0A1E3RIE0</accession>
<name>A0A1E3RIE0_MYCFV</name>
<evidence type="ECO:0000256" key="1">
    <source>
        <dbReference type="SAM" id="MobiDB-lite"/>
    </source>
</evidence>
<dbReference type="STRING" id="1776.BHQ18_14665"/>
<organism evidence="2 3">
    <name type="scientific">Mycolicibacterium flavescens</name>
    <name type="common">Mycobacterium flavescens</name>
    <dbReference type="NCBI Taxonomy" id="1776"/>
    <lineage>
        <taxon>Bacteria</taxon>
        <taxon>Bacillati</taxon>
        <taxon>Actinomycetota</taxon>
        <taxon>Actinomycetes</taxon>
        <taxon>Mycobacteriales</taxon>
        <taxon>Mycobacteriaceae</taxon>
        <taxon>Mycolicibacterium</taxon>
    </lineage>
</organism>
<dbReference type="RefSeq" id="WP_069414338.1">
    <property type="nucleotide sequence ID" value="NZ_JACKUL010000026.1"/>
</dbReference>
<dbReference type="AlphaFoldDB" id="A0A1E3RIE0"/>
<proteinExistence type="predicted"/>
<dbReference type="InterPro" id="IPR010982">
    <property type="entry name" value="Lambda_DNA-bd_dom_sf"/>
</dbReference>